<dbReference type="EMBL" id="CP058214">
    <property type="protein sequence ID" value="QPC41955.1"/>
    <property type="molecule type" value="Genomic_DNA"/>
</dbReference>
<reference evidence="1 2" key="1">
    <citation type="submission" date="2020-06" db="EMBL/GenBank/DDBJ databases">
        <title>Genome sequence of 2 isolates from Red Sea Mangroves.</title>
        <authorList>
            <person name="Sefrji F."/>
            <person name="Michoud G."/>
            <person name="Merlino G."/>
            <person name="Daffonchio D."/>
        </authorList>
    </citation>
    <scope>NUCLEOTIDE SEQUENCE [LARGE SCALE GENOMIC DNA]</scope>
    <source>
        <strain evidence="1 2">R1DC25</strain>
    </source>
</reference>
<gene>
    <name evidence="1" type="ORF">HW532_04030</name>
</gene>
<dbReference type="RefSeq" id="WP_213163182.1">
    <property type="nucleotide sequence ID" value="NZ_CP058214.1"/>
</dbReference>
<evidence type="ECO:0000313" key="2">
    <source>
        <dbReference type="Proteomes" id="UP000593594"/>
    </source>
</evidence>
<keyword evidence="2" id="KW-1185">Reference proteome</keyword>
<evidence type="ECO:0000313" key="1">
    <source>
        <dbReference type="EMBL" id="QPC41955.1"/>
    </source>
</evidence>
<protein>
    <submittedName>
        <fullName evidence="1">Uncharacterized protein</fullName>
    </submittedName>
</protein>
<proteinExistence type="predicted"/>
<dbReference type="AlphaFoldDB" id="A0A7S8HAU7"/>
<dbReference type="KEGG" id="kmn:HW532_04030"/>
<sequence length="321" mass="34746">MSVERQLSTSYGNFDLEAGLTGLGREDPVTVRELKLPGQDRRDDAATYGTYARLHGTTTGLPVSYSLDYTHRANDSAGDVVTGRETMGGEIVWALPGAYEITGRGEQFYAGPMADYTNAGRNARIGIGGPLVKVPAGMLKGDVEGYMRRRWIVGEPDNSEEAEGVRLSVSGPVAQGLSGEIASHVEEVRRAGAEEPAFNSGIAAKVGYRFVTGEWRWRVEPGVDATRRSGDDGRSTVGMRLRAGVSHGVHSLELNDYIRREILYGSDNRSVSNTMTLGYGYDLGTSRVRLRGSHTGRYEPGMPPDEDWSFGASWGIPLGPP</sequence>
<accession>A0A7S8HAU7</accession>
<dbReference type="Proteomes" id="UP000593594">
    <property type="component" value="Chromosome"/>
</dbReference>
<organism evidence="1 2">
    <name type="scientific">Kaustia mangrovi</name>
    <dbReference type="NCBI Taxonomy" id="2593653"/>
    <lineage>
        <taxon>Bacteria</taxon>
        <taxon>Pseudomonadati</taxon>
        <taxon>Pseudomonadota</taxon>
        <taxon>Alphaproteobacteria</taxon>
        <taxon>Hyphomicrobiales</taxon>
        <taxon>Parvibaculaceae</taxon>
        <taxon>Kaustia</taxon>
    </lineage>
</organism>
<name>A0A7S8HAU7_9HYPH</name>